<name>Q7NNP2_GLOVI</name>
<dbReference type="EMBL" id="BA000045">
    <property type="protein sequence ID" value="BAC88309.1"/>
    <property type="molecule type" value="Genomic_DNA"/>
</dbReference>
<reference evidence="5 6" key="2">
    <citation type="journal article" date="2003" name="DNA Res.">
        <title>Complete genome structure of Gloeobacter violaceus PCC 7421, a cyanobacterium that lacks thylakoids (supplement).</title>
        <authorList>
            <person name="Nakamura Y."/>
            <person name="Kaneko T."/>
            <person name="Sato S."/>
            <person name="Mimuro M."/>
            <person name="Miyashita H."/>
            <person name="Tsuchiya T."/>
            <person name="Sasamoto S."/>
            <person name="Watanabe A."/>
            <person name="Kawashima K."/>
            <person name="Kishida Y."/>
            <person name="Kiyokawa C."/>
            <person name="Kohara M."/>
            <person name="Matsumoto M."/>
            <person name="Matsuno A."/>
            <person name="Nakazaki N."/>
            <person name="Shimpo S."/>
            <person name="Takeuchi C."/>
            <person name="Yamada M."/>
            <person name="Tabata S."/>
        </authorList>
    </citation>
    <scope>NUCLEOTIDE SEQUENCE [LARGE SCALE GENOMIC DNA]</scope>
    <source>
        <strain evidence="6">ATCC 29082 / PCC 7421</strain>
    </source>
</reference>
<dbReference type="PhylomeDB" id="Q7NNP2"/>
<comment type="similarity">
    <text evidence="1">Belongs to the peptidase C59 family.</text>
</comment>
<keyword evidence="2" id="KW-0378">Hydrolase</keyword>
<feature type="chain" id="PRO_5004290559" evidence="3">
    <location>
        <begin position="28"/>
        <end position="357"/>
    </location>
</feature>
<keyword evidence="3" id="KW-0732">Signal</keyword>
<dbReference type="InterPro" id="IPR029055">
    <property type="entry name" value="Ntn_hydrolases_N"/>
</dbReference>
<evidence type="ECO:0000256" key="1">
    <source>
        <dbReference type="ARBA" id="ARBA00006625"/>
    </source>
</evidence>
<dbReference type="CDD" id="cd01902">
    <property type="entry name" value="Ntn_CGH"/>
    <property type="match status" value="1"/>
</dbReference>
<evidence type="ECO:0000259" key="4">
    <source>
        <dbReference type="Pfam" id="PF02275"/>
    </source>
</evidence>
<feature type="signal peptide" evidence="3">
    <location>
        <begin position="1"/>
        <end position="27"/>
    </location>
</feature>
<dbReference type="PANTHER" id="PTHR35527">
    <property type="entry name" value="CHOLOYLGLYCINE HYDROLASE"/>
    <property type="match status" value="1"/>
</dbReference>
<dbReference type="PANTHER" id="PTHR35527:SF2">
    <property type="entry name" value="HYDROLASE"/>
    <property type="match status" value="1"/>
</dbReference>
<dbReference type="Gene3D" id="3.60.60.10">
    <property type="entry name" value="Penicillin V Acylase, Chain A"/>
    <property type="match status" value="1"/>
</dbReference>
<sequence length="357" mass="38978">MMKNIKFNRGLLGTLAALVIGPIAVQAAHACTRAVYIGPQDTIITVRSMDWFADIGTNLWAFPRGLQRDGAAGAKTIRWTSKYGSVVAAGFDAGTADGMNEKGLVANLLYLTESEYVKATNADKRLPLSISAWAQYVLDNYATVAEAVEDLRKEPFYVVPTMTPDGKPGQLHLSISDSTGDSAIFQYIGGKLNIHHGRQFQVMTNSPIYDQQLALNEYWKEIGGTTMLPGTNRAADRFVRASFYIKAIPQTANNTEAVASAFSVIRNVSVPLGFSTPGQPNISSTIWRTVADQKNKRYFFESARSPNVFWVNLTDLDFAAGKPTKKLTLTNGTTFAGNTAGQFQPAEPFKFLPAEVK</sequence>
<reference evidence="5 6" key="1">
    <citation type="journal article" date="2003" name="DNA Res.">
        <title>Complete genome structure of Gloeobacter violaceus PCC 7421, a cyanobacterium that lacks thylakoids.</title>
        <authorList>
            <person name="Nakamura Y."/>
            <person name="Kaneko T."/>
            <person name="Sato S."/>
            <person name="Mimuro M."/>
            <person name="Miyashita H."/>
            <person name="Tsuchiya T."/>
            <person name="Sasamoto S."/>
            <person name="Watanabe A."/>
            <person name="Kawashima K."/>
            <person name="Kishida Y."/>
            <person name="Kiyokawa C."/>
            <person name="Kohara M."/>
            <person name="Matsumoto M."/>
            <person name="Matsuno A."/>
            <person name="Nakazaki N."/>
            <person name="Shimpo S."/>
            <person name="Takeuchi C."/>
            <person name="Yamada M."/>
            <person name="Tabata S."/>
        </authorList>
    </citation>
    <scope>NUCLEOTIDE SEQUENCE [LARGE SCALE GENOMIC DNA]</scope>
    <source>
        <strain evidence="6">ATCC 29082 / PCC 7421</strain>
    </source>
</reference>
<dbReference type="Pfam" id="PF02275">
    <property type="entry name" value="CBAH"/>
    <property type="match status" value="1"/>
</dbReference>
<evidence type="ECO:0000256" key="3">
    <source>
        <dbReference type="SAM" id="SignalP"/>
    </source>
</evidence>
<dbReference type="EnsemblBacteria" id="BAC88309">
    <property type="protein sequence ID" value="BAC88309"/>
    <property type="gene ID" value="BAC88309"/>
</dbReference>
<dbReference type="OrthoDB" id="9794717at2"/>
<dbReference type="GO" id="GO:0016787">
    <property type="term" value="F:hydrolase activity"/>
    <property type="evidence" value="ECO:0007669"/>
    <property type="project" value="UniProtKB-KW"/>
</dbReference>
<dbReference type="KEGG" id="gvi:gll0368"/>
<protein>
    <submittedName>
        <fullName evidence="5">Gll0368 protein</fullName>
    </submittedName>
</protein>
<evidence type="ECO:0000256" key="2">
    <source>
        <dbReference type="ARBA" id="ARBA00022801"/>
    </source>
</evidence>
<dbReference type="InterPro" id="IPR029132">
    <property type="entry name" value="CBAH/NAAA_C"/>
</dbReference>
<evidence type="ECO:0000313" key="6">
    <source>
        <dbReference type="Proteomes" id="UP000000557"/>
    </source>
</evidence>
<gene>
    <name evidence="5" type="ordered locus">gll0368</name>
</gene>
<dbReference type="HOGENOM" id="CLU_045206_0_1_3"/>
<organism evidence="5 6">
    <name type="scientific">Gloeobacter violaceus (strain ATCC 29082 / PCC 7421)</name>
    <dbReference type="NCBI Taxonomy" id="251221"/>
    <lineage>
        <taxon>Bacteria</taxon>
        <taxon>Bacillati</taxon>
        <taxon>Cyanobacteriota</taxon>
        <taxon>Cyanophyceae</taxon>
        <taxon>Gloeobacterales</taxon>
        <taxon>Gloeobacteraceae</taxon>
        <taxon>Gloeobacter</taxon>
    </lineage>
</organism>
<evidence type="ECO:0000313" key="5">
    <source>
        <dbReference type="EMBL" id="BAC88309.1"/>
    </source>
</evidence>
<feature type="domain" description="Choloylglycine hydrolase/NAAA C-terminal" evidence="4">
    <location>
        <begin position="31"/>
        <end position="318"/>
    </location>
</feature>
<proteinExistence type="inferred from homology"/>
<dbReference type="eggNOG" id="COG3049">
    <property type="taxonomic scope" value="Bacteria"/>
</dbReference>
<accession>Q7NNP2</accession>
<dbReference type="InterPro" id="IPR052193">
    <property type="entry name" value="Peptidase_C59"/>
</dbReference>
<keyword evidence="6" id="KW-1185">Reference proteome</keyword>
<dbReference type="Proteomes" id="UP000000557">
    <property type="component" value="Chromosome"/>
</dbReference>
<dbReference type="AlphaFoldDB" id="Q7NNP2"/>
<dbReference type="InParanoid" id="Q7NNP2"/>
<dbReference type="SUPFAM" id="SSF56235">
    <property type="entry name" value="N-terminal nucleophile aminohydrolases (Ntn hydrolases)"/>
    <property type="match status" value="1"/>
</dbReference>